<reference evidence="3" key="2">
    <citation type="journal article" date="2008" name="Nucleic Acids Res.">
        <title>The rice annotation project database (RAP-DB): 2008 update.</title>
        <authorList>
            <consortium name="The rice annotation project (RAP)"/>
        </authorList>
    </citation>
    <scope>GENOME REANNOTATION</scope>
    <source>
        <strain evidence="3">cv. Nipponbare</strain>
    </source>
</reference>
<evidence type="ECO:0000313" key="2">
    <source>
        <dbReference type="EMBL" id="BAD29627.1"/>
    </source>
</evidence>
<dbReference type="AlphaFoldDB" id="Q6ENZ3"/>
<feature type="compositionally biased region" description="Gly residues" evidence="1">
    <location>
        <begin position="102"/>
        <end position="111"/>
    </location>
</feature>
<name>Q6ENZ3_ORYSJ</name>
<dbReference type="Proteomes" id="UP000000763">
    <property type="component" value="Chromosome 9"/>
</dbReference>
<proteinExistence type="predicted"/>
<feature type="compositionally biased region" description="Gly residues" evidence="1">
    <location>
        <begin position="120"/>
        <end position="138"/>
    </location>
</feature>
<evidence type="ECO:0000256" key="1">
    <source>
        <dbReference type="SAM" id="MobiDB-lite"/>
    </source>
</evidence>
<dbReference type="EMBL" id="AP006527">
    <property type="protein sequence ID" value="BAD29627.1"/>
    <property type="molecule type" value="Genomic_DNA"/>
</dbReference>
<reference evidence="3" key="1">
    <citation type="journal article" date="2005" name="Nature">
        <title>The map-based sequence of the rice genome.</title>
        <authorList>
            <consortium name="International rice genome sequencing project (IRGSP)"/>
            <person name="Matsumoto T."/>
            <person name="Wu J."/>
            <person name="Kanamori H."/>
            <person name="Katayose Y."/>
            <person name="Fujisawa M."/>
            <person name="Namiki N."/>
            <person name="Mizuno H."/>
            <person name="Yamamoto K."/>
            <person name="Antonio B.A."/>
            <person name="Baba T."/>
            <person name="Sakata K."/>
            <person name="Nagamura Y."/>
            <person name="Aoki H."/>
            <person name="Arikawa K."/>
            <person name="Arita K."/>
            <person name="Bito T."/>
            <person name="Chiden Y."/>
            <person name="Fujitsuka N."/>
            <person name="Fukunaka R."/>
            <person name="Hamada M."/>
            <person name="Harada C."/>
            <person name="Hayashi A."/>
            <person name="Hijishita S."/>
            <person name="Honda M."/>
            <person name="Hosokawa S."/>
            <person name="Ichikawa Y."/>
            <person name="Idonuma A."/>
            <person name="Iijima M."/>
            <person name="Ikeda M."/>
            <person name="Ikeno M."/>
            <person name="Ito K."/>
            <person name="Ito S."/>
            <person name="Ito T."/>
            <person name="Ito Y."/>
            <person name="Ito Y."/>
            <person name="Iwabuchi A."/>
            <person name="Kamiya K."/>
            <person name="Karasawa W."/>
            <person name="Kurita K."/>
            <person name="Katagiri S."/>
            <person name="Kikuta A."/>
            <person name="Kobayashi H."/>
            <person name="Kobayashi N."/>
            <person name="Machita K."/>
            <person name="Maehara T."/>
            <person name="Masukawa M."/>
            <person name="Mizubayashi T."/>
            <person name="Mukai Y."/>
            <person name="Nagasaki H."/>
            <person name="Nagata Y."/>
            <person name="Naito S."/>
            <person name="Nakashima M."/>
            <person name="Nakama Y."/>
            <person name="Nakamichi Y."/>
            <person name="Nakamura M."/>
            <person name="Meguro A."/>
            <person name="Negishi M."/>
            <person name="Ohta I."/>
            <person name="Ohta T."/>
            <person name="Okamoto M."/>
            <person name="Ono N."/>
            <person name="Saji S."/>
            <person name="Sakaguchi M."/>
            <person name="Sakai K."/>
            <person name="Shibata M."/>
            <person name="Shimokawa T."/>
            <person name="Song J."/>
            <person name="Takazaki Y."/>
            <person name="Terasawa K."/>
            <person name="Tsugane M."/>
            <person name="Tsuji K."/>
            <person name="Ueda S."/>
            <person name="Waki K."/>
            <person name="Yamagata H."/>
            <person name="Yamamoto M."/>
            <person name="Yamamoto S."/>
            <person name="Yamane H."/>
            <person name="Yoshiki S."/>
            <person name="Yoshihara R."/>
            <person name="Yukawa K."/>
            <person name="Zhong H."/>
            <person name="Yano M."/>
            <person name="Yuan Q."/>
            <person name="Ouyang S."/>
            <person name="Liu J."/>
            <person name="Jones K.M."/>
            <person name="Gansberger K."/>
            <person name="Moffat K."/>
            <person name="Hill J."/>
            <person name="Bera J."/>
            <person name="Fadrosh D."/>
            <person name="Jin S."/>
            <person name="Johri S."/>
            <person name="Kim M."/>
            <person name="Overton L."/>
            <person name="Reardon M."/>
            <person name="Tsitrin T."/>
            <person name="Vuong H."/>
            <person name="Weaver B."/>
            <person name="Ciecko A."/>
            <person name="Tallon L."/>
            <person name="Jackson J."/>
            <person name="Pai G."/>
            <person name="Aken S.V."/>
            <person name="Utterback T."/>
            <person name="Reidmuller S."/>
            <person name="Feldblyum T."/>
            <person name="Hsiao J."/>
            <person name="Zismann V."/>
            <person name="Iobst S."/>
            <person name="de Vazeille A.R."/>
            <person name="Buell C.R."/>
            <person name="Ying K."/>
            <person name="Li Y."/>
            <person name="Lu T."/>
            <person name="Huang Y."/>
            <person name="Zhao Q."/>
            <person name="Feng Q."/>
            <person name="Zhang L."/>
            <person name="Zhu J."/>
            <person name="Weng Q."/>
            <person name="Mu J."/>
            <person name="Lu Y."/>
            <person name="Fan D."/>
            <person name="Liu Y."/>
            <person name="Guan J."/>
            <person name="Zhang Y."/>
            <person name="Yu S."/>
            <person name="Liu X."/>
            <person name="Zhang Y."/>
            <person name="Hong G."/>
            <person name="Han B."/>
            <person name="Choisne N."/>
            <person name="Demange N."/>
            <person name="Orjeda G."/>
            <person name="Samain S."/>
            <person name="Cattolico L."/>
            <person name="Pelletier E."/>
            <person name="Couloux A."/>
            <person name="Segurens B."/>
            <person name="Wincker P."/>
            <person name="D'Hont A."/>
            <person name="Scarpelli C."/>
            <person name="Weissenbach J."/>
            <person name="Salanoubat M."/>
            <person name="Quetier F."/>
            <person name="Yu Y."/>
            <person name="Kim H.R."/>
            <person name="Rambo T."/>
            <person name="Currie J."/>
            <person name="Collura K."/>
            <person name="Luo M."/>
            <person name="Yang T."/>
            <person name="Ammiraju J.S.S."/>
            <person name="Engler F."/>
            <person name="Soderlund C."/>
            <person name="Wing R.A."/>
            <person name="Palmer L.E."/>
            <person name="de la Bastide M."/>
            <person name="Spiegel L."/>
            <person name="Nascimento L."/>
            <person name="Zutavern T."/>
            <person name="O'Shaughnessy A."/>
            <person name="Dike S."/>
            <person name="Dedhia N."/>
            <person name="Preston R."/>
            <person name="Balija V."/>
            <person name="McCombie W.R."/>
            <person name="Chow T."/>
            <person name="Chen H."/>
            <person name="Chung M."/>
            <person name="Chen C."/>
            <person name="Shaw J."/>
            <person name="Wu H."/>
            <person name="Hsiao K."/>
            <person name="Chao Y."/>
            <person name="Chu M."/>
            <person name="Cheng C."/>
            <person name="Hour A."/>
            <person name="Lee P."/>
            <person name="Lin S."/>
            <person name="Lin Y."/>
            <person name="Liou J."/>
            <person name="Liu S."/>
            <person name="Hsing Y."/>
            <person name="Raghuvanshi S."/>
            <person name="Mohanty A."/>
            <person name="Bharti A.K."/>
            <person name="Gaur A."/>
            <person name="Gupta V."/>
            <person name="Kumar D."/>
            <person name="Ravi V."/>
            <person name="Vij S."/>
            <person name="Kapur A."/>
            <person name="Khurana P."/>
            <person name="Khurana P."/>
            <person name="Khurana J.P."/>
            <person name="Tyagi A.K."/>
            <person name="Gaikwad K."/>
            <person name="Singh A."/>
            <person name="Dalal V."/>
            <person name="Srivastava S."/>
            <person name="Dixit A."/>
            <person name="Pal A.K."/>
            <person name="Ghazi I.A."/>
            <person name="Yadav M."/>
            <person name="Pandit A."/>
            <person name="Bhargava A."/>
            <person name="Sureshbabu K."/>
            <person name="Batra K."/>
            <person name="Sharma T.R."/>
            <person name="Mohapatra T."/>
            <person name="Singh N.K."/>
            <person name="Messing J."/>
            <person name="Nelson A.B."/>
            <person name="Fuks G."/>
            <person name="Kavchok S."/>
            <person name="Keizer G."/>
            <person name="Linton E."/>
            <person name="Llaca V."/>
            <person name="Song R."/>
            <person name="Tanyolac B."/>
            <person name="Young S."/>
            <person name="Ho-Il K."/>
            <person name="Hahn J.H."/>
            <person name="Sangsakoo G."/>
            <person name="Vanavichit A."/>
            <person name="de Mattos Luiz.A.T."/>
            <person name="Zimmer P.D."/>
            <person name="Malone G."/>
            <person name="Dellagostin O."/>
            <person name="de Oliveira A.C."/>
            <person name="Bevan M."/>
            <person name="Bancroft I."/>
            <person name="Minx P."/>
            <person name="Cordum H."/>
            <person name="Wilson R."/>
            <person name="Cheng Z."/>
            <person name="Jin W."/>
            <person name="Jiang J."/>
            <person name="Leong S.A."/>
            <person name="Iwama H."/>
            <person name="Gojobori T."/>
            <person name="Itoh T."/>
            <person name="Niimura Y."/>
            <person name="Fujii Y."/>
            <person name="Habara T."/>
            <person name="Sakai H."/>
            <person name="Sato Y."/>
            <person name="Wilson G."/>
            <person name="Kumar K."/>
            <person name="McCouch S."/>
            <person name="Juretic N."/>
            <person name="Hoen D."/>
            <person name="Wright S."/>
            <person name="Bruskiewich R."/>
            <person name="Bureau T."/>
            <person name="Miyao A."/>
            <person name="Hirochika H."/>
            <person name="Nishikawa T."/>
            <person name="Kadowaki K."/>
            <person name="Sugiura M."/>
            <person name="Burr B."/>
            <person name="Sasaki T."/>
        </authorList>
    </citation>
    <scope>NUCLEOTIDE SEQUENCE [LARGE SCALE GENOMIC DNA]</scope>
    <source>
        <strain evidence="3">cv. Nipponbare</strain>
    </source>
</reference>
<protein>
    <submittedName>
        <fullName evidence="2">Uncharacterized protein</fullName>
    </submittedName>
</protein>
<organism evidence="2 3">
    <name type="scientific">Oryza sativa subsp. japonica</name>
    <name type="common">Rice</name>
    <dbReference type="NCBI Taxonomy" id="39947"/>
    <lineage>
        <taxon>Eukaryota</taxon>
        <taxon>Viridiplantae</taxon>
        <taxon>Streptophyta</taxon>
        <taxon>Embryophyta</taxon>
        <taxon>Tracheophyta</taxon>
        <taxon>Spermatophyta</taxon>
        <taxon>Magnoliopsida</taxon>
        <taxon>Liliopsida</taxon>
        <taxon>Poales</taxon>
        <taxon>Poaceae</taxon>
        <taxon>BOP clade</taxon>
        <taxon>Oryzoideae</taxon>
        <taxon>Oryzeae</taxon>
        <taxon>Oryzinae</taxon>
        <taxon>Oryza</taxon>
        <taxon>Oryza sativa</taxon>
    </lineage>
</organism>
<feature type="region of interest" description="Disordered" evidence="1">
    <location>
        <begin position="65"/>
        <end position="170"/>
    </location>
</feature>
<sequence>MRVEGRERSAVGTGKGGAYPAMGSSAAAVKVAWGSTTASTTITVACGWKGGSGRWWVVGAAGSGKARGCRSGNEELSGNQSGGLRLGNGSDDDVCGMRAEVAGGGEGGGCGSIDRELNGNGSGTVGLGGGRSDAGKGLGLEAVSEGPSPSASPSRADAAPNARDDNGDDN</sequence>
<evidence type="ECO:0000313" key="3">
    <source>
        <dbReference type="Proteomes" id="UP000000763"/>
    </source>
</evidence>
<gene>
    <name evidence="2" type="primary">P0603H10.18</name>
</gene>
<feature type="compositionally biased region" description="Low complexity" evidence="1">
    <location>
        <begin position="146"/>
        <end position="161"/>
    </location>
</feature>
<accession>Q6ENZ3</accession>